<proteinExistence type="predicted"/>
<dbReference type="Proteomes" id="UP000475862">
    <property type="component" value="Unassembled WGS sequence"/>
</dbReference>
<evidence type="ECO:0000313" key="2">
    <source>
        <dbReference type="Proteomes" id="UP000475862"/>
    </source>
</evidence>
<gene>
    <name evidence="1" type="ORF">AGLY_017094</name>
</gene>
<dbReference type="AlphaFoldDB" id="A0A6G0SXT4"/>
<name>A0A6G0SXT4_APHGL</name>
<evidence type="ECO:0000313" key="1">
    <source>
        <dbReference type="EMBL" id="KAE9522501.1"/>
    </source>
</evidence>
<protein>
    <recommendedName>
        <fullName evidence="3">THAP-type domain-containing protein</fullName>
    </recommendedName>
</protein>
<dbReference type="OrthoDB" id="6575453at2759"/>
<reference evidence="1 2" key="1">
    <citation type="submission" date="2019-08" db="EMBL/GenBank/DDBJ databases">
        <title>The genome of the soybean aphid Biotype 1, its phylome, world population structure and adaptation to the North American continent.</title>
        <authorList>
            <person name="Giordano R."/>
            <person name="Donthu R.K."/>
            <person name="Hernandez A.G."/>
            <person name="Wright C.L."/>
            <person name="Zimin A.V."/>
        </authorList>
    </citation>
    <scope>NUCLEOTIDE SEQUENCE [LARGE SCALE GENOMIC DNA]</scope>
    <source>
        <tissue evidence="1">Whole aphids</tissue>
    </source>
</reference>
<dbReference type="EMBL" id="VYZN01001099">
    <property type="protein sequence ID" value="KAE9522501.1"/>
    <property type="molecule type" value="Genomic_DNA"/>
</dbReference>
<accession>A0A6G0SXT4</accession>
<sequence length="204" mass="23507">MLGSSKIFLAQGLIHTIHLNRFGLMQKNKMVHCWALHEVQLFIFQFPSAKKELSACESELILQSTSTGNSRLCSCHFKDKLKENGSSIFVWNKNAIIDFRSPEKIKRSVLYHQFMFKIFLFEHEKEEIFLSDEMNNDIDDGNCDGKADLSNTHHNNAAADSEIYFLNQKIESLELKTSLFNYFKYCLPFITANPSGLAPMRPDE</sequence>
<keyword evidence="2" id="KW-1185">Reference proteome</keyword>
<organism evidence="1 2">
    <name type="scientific">Aphis glycines</name>
    <name type="common">Soybean aphid</name>
    <dbReference type="NCBI Taxonomy" id="307491"/>
    <lineage>
        <taxon>Eukaryota</taxon>
        <taxon>Metazoa</taxon>
        <taxon>Ecdysozoa</taxon>
        <taxon>Arthropoda</taxon>
        <taxon>Hexapoda</taxon>
        <taxon>Insecta</taxon>
        <taxon>Pterygota</taxon>
        <taxon>Neoptera</taxon>
        <taxon>Paraneoptera</taxon>
        <taxon>Hemiptera</taxon>
        <taxon>Sternorrhyncha</taxon>
        <taxon>Aphidomorpha</taxon>
        <taxon>Aphidoidea</taxon>
        <taxon>Aphididae</taxon>
        <taxon>Aphidini</taxon>
        <taxon>Aphis</taxon>
        <taxon>Aphis</taxon>
    </lineage>
</organism>
<comment type="caution">
    <text evidence="1">The sequence shown here is derived from an EMBL/GenBank/DDBJ whole genome shotgun (WGS) entry which is preliminary data.</text>
</comment>
<evidence type="ECO:0008006" key="3">
    <source>
        <dbReference type="Google" id="ProtNLM"/>
    </source>
</evidence>